<evidence type="ECO:0000313" key="2">
    <source>
        <dbReference type="EMBL" id="CUN14937.1"/>
    </source>
</evidence>
<dbReference type="Gene3D" id="3.40.50.1000">
    <property type="entry name" value="HAD superfamily/HAD-like"/>
    <property type="match status" value="1"/>
</dbReference>
<sequence length="166" mass="19564">MFQKFYPSEDIRSTYDIDFERYYKEGYRGVIFDVDNTLVPHNAPADERAKKLFKRLDAMGMQYCFTSNNKEPRVKAFCEAVGGKYYVYKANKPSIKGYETAMKLMGTDKKNTFFVGDQLFTDVYGANRTGIHSILVTPMNPKEEIQIVIKRYFEKIVLWQYRKKKH</sequence>
<dbReference type="Proteomes" id="UP000095553">
    <property type="component" value="Unassembled WGS sequence"/>
</dbReference>
<dbReference type="RefSeq" id="WP_008391368.1">
    <property type="nucleotide sequence ID" value="NZ_BAABXM010000001.1"/>
</dbReference>
<protein>
    <submittedName>
        <fullName evidence="3">HAD phosphatase, family IIIA</fullName>
    </submittedName>
    <submittedName>
        <fullName evidence="4">YqeG family HAD IIIA-type phosphatase</fullName>
    </submittedName>
</protein>
<dbReference type="EMBL" id="CYXY01000015">
    <property type="protein sequence ID" value="CUN07253.1"/>
    <property type="molecule type" value="Genomic_DNA"/>
</dbReference>
<accession>A0A174PWX6</accession>
<evidence type="ECO:0000313" key="1">
    <source>
        <dbReference type="EMBL" id="CUN07253.1"/>
    </source>
</evidence>
<evidence type="ECO:0000313" key="7">
    <source>
        <dbReference type="Proteomes" id="UP000095598"/>
    </source>
</evidence>
<organism evidence="3 6">
    <name type="scientific">Anaerostipes hadrus</name>
    <dbReference type="NCBI Taxonomy" id="649756"/>
    <lineage>
        <taxon>Bacteria</taxon>
        <taxon>Bacillati</taxon>
        <taxon>Bacillota</taxon>
        <taxon>Clostridia</taxon>
        <taxon>Lachnospirales</taxon>
        <taxon>Lachnospiraceae</taxon>
        <taxon>Anaerostipes</taxon>
    </lineage>
</organism>
<dbReference type="InterPro" id="IPR036412">
    <property type="entry name" value="HAD-like_sf"/>
</dbReference>
<dbReference type="NCBIfam" id="TIGR01668">
    <property type="entry name" value="YqeG_hyp_ppase"/>
    <property type="match status" value="1"/>
</dbReference>
<reference evidence="4" key="3">
    <citation type="submission" date="2020-02" db="EMBL/GenBank/DDBJ databases">
        <authorList>
            <person name="Littmann E."/>
            <person name="Sorbara M."/>
        </authorList>
    </citation>
    <scope>NUCLEOTIDE SEQUENCE</scope>
    <source>
        <strain evidence="4">MSK.14.57</strain>
    </source>
</reference>
<gene>
    <name evidence="2" type="ORF">ERS852425_02933</name>
    <name evidence="3" type="ORF">ERS852520_01879</name>
    <name evidence="1" type="ORF">ERS852571_02341</name>
    <name evidence="4" type="ORF">G5A72_14790</name>
</gene>
<reference evidence="4 8" key="2">
    <citation type="journal article" date="2020" name="Cell Host Microbe">
        <title>Functional and Genomic Variation between Human-Derived Isolates of Lachnospiraceae Reveals Inter- and Intra-Species Diversity.</title>
        <authorList>
            <person name="Sorbara M.T."/>
            <person name="Littmann E.R."/>
            <person name="Fontana E."/>
            <person name="Moody T.U."/>
            <person name="Kohout C.E."/>
            <person name="Gjonbalaj M."/>
            <person name="Eaton V."/>
            <person name="Seok R."/>
            <person name="Leiner I.M."/>
            <person name="Pamer E.G."/>
        </authorList>
    </citation>
    <scope>NUCLEOTIDE SEQUENCE [LARGE SCALE GENOMIC DNA]</scope>
    <source>
        <strain evidence="4 8">MSK.14.57</strain>
    </source>
</reference>
<dbReference type="InterPro" id="IPR006549">
    <property type="entry name" value="HAD-SF_hydro_IIIA"/>
</dbReference>
<proteinExistence type="predicted"/>
<dbReference type="Proteomes" id="UP000095598">
    <property type="component" value="Unassembled WGS sequence"/>
</dbReference>
<dbReference type="SUPFAM" id="SSF56784">
    <property type="entry name" value="HAD-like"/>
    <property type="match status" value="1"/>
</dbReference>
<dbReference type="PANTHER" id="PTHR19288:SF25">
    <property type="entry name" value="PHOSPHATIDYLGLYCEROPHOSPHATASE GEP4, MITOCHONDRIAL"/>
    <property type="match status" value="1"/>
</dbReference>
<dbReference type="Proteomes" id="UP001644750">
    <property type="component" value="Unassembled WGS sequence"/>
</dbReference>
<dbReference type="Proteomes" id="UP000095564">
    <property type="component" value="Unassembled WGS sequence"/>
</dbReference>
<evidence type="ECO:0000313" key="4">
    <source>
        <dbReference type="EMBL" id="NSJ80821.1"/>
    </source>
</evidence>
<evidence type="ECO:0000313" key="8">
    <source>
        <dbReference type="Proteomes" id="UP001644750"/>
    </source>
</evidence>
<dbReference type="PANTHER" id="PTHR19288">
    <property type="entry name" value="4-NITROPHENYLPHOSPHATASE-RELATED"/>
    <property type="match status" value="1"/>
</dbReference>
<dbReference type="NCBIfam" id="TIGR01662">
    <property type="entry name" value="HAD-SF-IIIA"/>
    <property type="match status" value="1"/>
</dbReference>
<keyword evidence="8" id="KW-1185">Reference proteome</keyword>
<evidence type="ECO:0000313" key="3">
    <source>
        <dbReference type="EMBL" id="CUP65824.1"/>
    </source>
</evidence>
<reference evidence="5 6" key="1">
    <citation type="submission" date="2015-09" db="EMBL/GenBank/DDBJ databases">
        <authorList>
            <consortium name="Pathogen Informatics"/>
        </authorList>
    </citation>
    <scope>NUCLEOTIDE SEQUENCE [LARGE SCALE GENOMIC DNA]</scope>
    <source>
        <strain evidence="2 7">2789STDY5608868</strain>
        <strain evidence="3 6">2789STDY5834908</strain>
        <strain evidence="1 5">2789STDY5834959</strain>
    </source>
</reference>
<evidence type="ECO:0000313" key="5">
    <source>
        <dbReference type="Proteomes" id="UP000095553"/>
    </source>
</evidence>
<dbReference type="EMBL" id="CZAU01000017">
    <property type="protein sequence ID" value="CUP65824.1"/>
    <property type="molecule type" value="Genomic_DNA"/>
</dbReference>
<name>A0A174PWX6_ANAHA</name>
<dbReference type="GO" id="GO:0005737">
    <property type="term" value="C:cytoplasm"/>
    <property type="evidence" value="ECO:0007669"/>
    <property type="project" value="TreeGrafter"/>
</dbReference>
<dbReference type="OrthoDB" id="9787572at2"/>
<dbReference type="Pfam" id="PF13242">
    <property type="entry name" value="Hydrolase_like"/>
    <property type="match status" value="1"/>
</dbReference>
<dbReference type="EMBL" id="CYXT01000029">
    <property type="protein sequence ID" value="CUN14937.1"/>
    <property type="molecule type" value="Genomic_DNA"/>
</dbReference>
<dbReference type="AlphaFoldDB" id="A0A174PWX6"/>
<evidence type="ECO:0000313" key="6">
    <source>
        <dbReference type="Proteomes" id="UP000095564"/>
    </source>
</evidence>
<dbReference type="InterPro" id="IPR023214">
    <property type="entry name" value="HAD_sf"/>
</dbReference>
<dbReference type="GO" id="GO:0008962">
    <property type="term" value="F:phosphatidylglycerophosphatase activity"/>
    <property type="evidence" value="ECO:0007669"/>
    <property type="project" value="InterPro"/>
</dbReference>
<dbReference type="InterPro" id="IPR010021">
    <property type="entry name" value="PGPP1/Gep4"/>
</dbReference>
<dbReference type="EMBL" id="JAAITB010000041">
    <property type="protein sequence ID" value="NSJ80821.1"/>
    <property type="molecule type" value="Genomic_DNA"/>
</dbReference>